<gene>
    <name evidence="2" type="ORF">PENSTE_c019G05755</name>
</gene>
<evidence type="ECO:0000313" key="3">
    <source>
        <dbReference type="Proteomes" id="UP000191285"/>
    </source>
</evidence>
<evidence type="ECO:0000313" key="2">
    <source>
        <dbReference type="EMBL" id="OQE17884.1"/>
    </source>
</evidence>
<dbReference type="EMBL" id="MLKD01000019">
    <property type="protein sequence ID" value="OQE17884.1"/>
    <property type="molecule type" value="Genomic_DNA"/>
</dbReference>
<feature type="region of interest" description="Disordered" evidence="1">
    <location>
        <begin position="1"/>
        <end position="26"/>
    </location>
</feature>
<dbReference type="AlphaFoldDB" id="A0A1V6SVW3"/>
<reference evidence="3" key="1">
    <citation type="journal article" date="2017" name="Nat. Microbiol.">
        <title>Global analysis of biosynthetic gene clusters reveals vast potential of secondary metabolite production in Penicillium species.</title>
        <authorList>
            <person name="Nielsen J.C."/>
            <person name="Grijseels S."/>
            <person name="Prigent S."/>
            <person name="Ji B."/>
            <person name="Dainat J."/>
            <person name="Nielsen K.F."/>
            <person name="Frisvad J.C."/>
            <person name="Workman M."/>
            <person name="Nielsen J."/>
        </authorList>
    </citation>
    <scope>NUCLEOTIDE SEQUENCE [LARGE SCALE GENOMIC DNA]</scope>
    <source>
        <strain evidence="3">IBT 24891</strain>
    </source>
</reference>
<evidence type="ECO:0000256" key="1">
    <source>
        <dbReference type="SAM" id="MobiDB-lite"/>
    </source>
</evidence>
<dbReference type="Proteomes" id="UP000191285">
    <property type="component" value="Unassembled WGS sequence"/>
</dbReference>
<keyword evidence="3" id="KW-1185">Reference proteome</keyword>
<name>A0A1V6SVW3_9EURO</name>
<dbReference type="OrthoDB" id="4329799at2759"/>
<organism evidence="2 3">
    <name type="scientific">Penicillium steckii</name>
    <dbReference type="NCBI Taxonomy" id="303698"/>
    <lineage>
        <taxon>Eukaryota</taxon>
        <taxon>Fungi</taxon>
        <taxon>Dikarya</taxon>
        <taxon>Ascomycota</taxon>
        <taxon>Pezizomycotina</taxon>
        <taxon>Eurotiomycetes</taxon>
        <taxon>Eurotiomycetidae</taxon>
        <taxon>Eurotiales</taxon>
        <taxon>Aspergillaceae</taxon>
        <taxon>Penicillium</taxon>
    </lineage>
</organism>
<accession>A0A1V6SVW3</accession>
<comment type="caution">
    <text evidence="2">The sequence shown here is derived from an EMBL/GenBank/DDBJ whole genome shotgun (WGS) entry which is preliminary data.</text>
</comment>
<sequence>MNTDVNVGKESISIIRPKSPTDPSPSKYKELLRLKPEPWGFNKALSSLFNSEPHLRFQINQTSRWENENGFPSYNLWSPAFFGMTLAQPEMGEYNLNRNDYIVTRSEEDETPLKESESENLTFDAKDIIGSIDVDRPPFLACACCLQNRGWVRLSNNERWRFDEISTEYFQFSKVDESSDDKFSRELTQPTRFISWFRYYEWEWRDREVKPNLPFQMDEDTRLCRISSMFIENNDDTSSDRVIAAMNPDGFVFPGDLELGPEAPDTRDLRDLIVLTGLAVAHLERPGLKKYEVLFKIPALC</sequence>
<proteinExistence type="predicted"/>
<protein>
    <submittedName>
        <fullName evidence="2">Uncharacterized protein</fullName>
    </submittedName>
</protein>